<dbReference type="NCBIfam" id="TIGR00879">
    <property type="entry name" value="SP"/>
    <property type="match status" value="1"/>
</dbReference>
<evidence type="ECO:0000256" key="1">
    <source>
        <dbReference type="ARBA" id="ARBA00004141"/>
    </source>
</evidence>
<feature type="transmembrane region" description="Helical" evidence="8">
    <location>
        <begin position="349"/>
        <end position="372"/>
    </location>
</feature>
<feature type="transmembrane region" description="Helical" evidence="8">
    <location>
        <begin position="160"/>
        <end position="182"/>
    </location>
</feature>
<keyword evidence="4 8" id="KW-0812">Transmembrane</keyword>
<feature type="transmembrane region" description="Helical" evidence="8">
    <location>
        <begin position="136"/>
        <end position="154"/>
    </location>
</feature>
<dbReference type="PANTHER" id="PTHR48020:SF38">
    <property type="entry name" value="INOSITOL TRANSPORTER 2-RELATED"/>
    <property type="match status" value="1"/>
</dbReference>
<dbReference type="InterPro" id="IPR036259">
    <property type="entry name" value="MFS_trans_sf"/>
</dbReference>
<dbReference type="Gene3D" id="1.20.1250.20">
    <property type="entry name" value="MFS general substrate transporter like domains"/>
    <property type="match status" value="2"/>
</dbReference>
<evidence type="ECO:0000256" key="4">
    <source>
        <dbReference type="ARBA" id="ARBA00022692"/>
    </source>
</evidence>
<dbReference type="PROSITE" id="PS50850">
    <property type="entry name" value="MFS"/>
    <property type="match status" value="1"/>
</dbReference>
<evidence type="ECO:0000256" key="2">
    <source>
        <dbReference type="ARBA" id="ARBA00010992"/>
    </source>
</evidence>
<evidence type="ECO:0000313" key="10">
    <source>
        <dbReference type="EMBL" id="KAF3543499.1"/>
    </source>
</evidence>
<dbReference type="InterPro" id="IPR003663">
    <property type="entry name" value="Sugar/inositol_transpt"/>
</dbReference>
<evidence type="ECO:0000256" key="5">
    <source>
        <dbReference type="ARBA" id="ARBA00022989"/>
    </source>
</evidence>
<evidence type="ECO:0000256" key="3">
    <source>
        <dbReference type="ARBA" id="ARBA00022448"/>
    </source>
</evidence>
<feature type="transmembrane region" description="Helical" evidence="8">
    <location>
        <begin position="526"/>
        <end position="547"/>
    </location>
</feature>
<keyword evidence="3 7" id="KW-0813">Transport</keyword>
<dbReference type="Pfam" id="PF00083">
    <property type="entry name" value="Sugar_tr"/>
    <property type="match status" value="2"/>
</dbReference>
<dbReference type="PROSITE" id="PS00217">
    <property type="entry name" value="SUGAR_TRANSPORT_2"/>
    <property type="match status" value="1"/>
</dbReference>
<dbReference type="SUPFAM" id="SSF103473">
    <property type="entry name" value="MFS general substrate transporter"/>
    <property type="match status" value="1"/>
</dbReference>
<feature type="transmembrane region" description="Helical" evidence="8">
    <location>
        <begin position="108"/>
        <end position="127"/>
    </location>
</feature>
<name>A0ABQ7BVG9_BRACR</name>
<dbReference type="PROSITE" id="PS00216">
    <property type="entry name" value="SUGAR_TRANSPORT_1"/>
    <property type="match status" value="1"/>
</dbReference>
<gene>
    <name evidence="10" type="ORF">DY000_02008993</name>
</gene>
<dbReference type="EMBL" id="QGKV02000832">
    <property type="protein sequence ID" value="KAF3543499.1"/>
    <property type="molecule type" value="Genomic_DNA"/>
</dbReference>
<accession>A0ABQ7BVG9</accession>
<feature type="transmembrane region" description="Helical" evidence="8">
    <location>
        <begin position="311"/>
        <end position="334"/>
    </location>
</feature>
<comment type="similarity">
    <text evidence="2 7">Belongs to the major facilitator superfamily. Sugar transporter (TC 2.A.1.1) family.</text>
</comment>
<feature type="transmembrane region" description="Helical" evidence="8">
    <location>
        <begin position="559"/>
        <end position="577"/>
    </location>
</feature>
<evidence type="ECO:0000313" key="11">
    <source>
        <dbReference type="Proteomes" id="UP000266723"/>
    </source>
</evidence>
<dbReference type="InterPro" id="IPR005828">
    <property type="entry name" value="MFS_sugar_transport-like"/>
</dbReference>
<evidence type="ECO:0000256" key="6">
    <source>
        <dbReference type="ARBA" id="ARBA00023136"/>
    </source>
</evidence>
<feature type="transmembrane region" description="Helical" evidence="8">
    <location>
        <begin position="379"/>
        <end position="399"/>
    </location>
</feature>
<feature type="transmembrane region" description="Helical" evidence="8">
    <location>
        <begin position="488"/>
        <end position="514"/>
    </location>
</feature>
<proteinExistence type="inferred from homology"/>
<dbReference type="PANTHER" id="PTHR48020">
    <property type="entry name" value="PROTON MYO-INOSITOL COTRANSPORTER"/>
    <property type="match status" value="1"/>
</dbReference>
<evidence type="ECO:0000256" key="7">
    <source>
        <dbReference type="RuleBase" id="RU003346"/>
    </source>
</evidence>
<evidence type="ECO:0000259" key="9">
    <source>
        <dbReference type="PROSITE" id="PS50850"/>
    </source>
</evidence>
<feature type="transmembrane region" description="Helical" evidence="8">
    <location>
        <begin position="26"/>
        <end position="43"/>
    </location>
</feature>
<dbReference type="PRINTS" id="PR00171">
    <property type="entry name" value="SUGRTRNSPORT"/>
</dbReference>
<reference evidence="10 11" key="1">
    <citation type="journal article" date="2020" name="BMC Genomics">
        <title>Intraspecific diversification of the crop wild relative Brassica cretica Lam. using demographic model selection.</title>
        <authorList>
            <person name="Kioukis A."/>
            <person name="Michalopoulou V.A."/>
            <person name="Briers L."/>
            <person name="Pirintsos S."/>
            <person name="Studholme D.J."/>
            <person name="Pavlidis P."/>
            <person name="Sarris P.F."/>
        </authorList>
    </citation>
    <scope>NUCLEOTIDE SEQUENCE [LARGE SCALE GENOMIC DNA]</scope>
    <source>
        <strain evidence="11">cv. PFS-1207/04</strain>
    </source>
</reference>
<dbReference type="Proteomes" id="UP000266723">
    <property type="component" value="Unassembled WGS sequence"/>
</dbReference>
<comment type="caution">
    <text evidence="10">The sequence shown here is derived from an EMBL/GenBank/DDBJ whole genome shotgun (WGS) entry which is preliminary data.</text>
</comment>
<feature type="domain" description="Major facilitator superfamily (MFS) profile" evidence="9">
    <location>
        <begin position="30"/>
        <end position="581"/>
    </location>
</feature>
<dbReference type="InterPro" id="IPR020846">
    <property type="entry name" value="MFS_dom"/>
</dbReference>
<feature type="transmembrane region" description="Helical" evidence="8">
    <location>
        <begin position="194"/>
        <end position="216"/>
    </location>
</feature>
<dbReference type="InterPro" id="IPR005829">
    <property type="entry name" value="Sugar_transporter_CS"/>
</dbReference>
<evidence type="ECO:0000256" key="8">
    <source>
        <dbReference type="SAM" id="Phobius"/>
    </source>
</evidence>
<organism evidence="10 11">
    <name type="scientific">Brassica cretica</name>
    <name type="common">Mustard</name>
    <dbReference type="NCBI Taxonomy" id="69181"/>
    <lineage>
        <taxon>Eukaryota</taxon>
        <taxon>Viridiplantae</taxon>
        <taxon>Streptophyta</taxon>
        <taxon>Embryophyta</taxon>
        <taxon>Tracheophyta</taxon>
        <taxon>Spermatophyta</taxon>
        <taxon>Magnoliopsida</taxon>
        <taxon>eudicotyledons</taxon>
        <taxon>Gunneridae</taxon>
        <taxon>Pentapetalae</taxon>
        <taxon>rosids</taxon>
        <taxon>malvids</taxon>
        <taxon>Brassicales</taxon>
        <taxon>Brassicaceae</taxon>
        <taxon>Brassiceae</taxon>
        <taxon>Brassica</taxon>
    </lineage>
</organism>
<keyword evidence="11" id="KW-1185">Reference proteome</keyword>
<protein>
    <recommendedName>
        <fullName evidence="9">Major facilitator superfamily (MFS) profile domain-containing protein</fullName>
    </recommendedName>
</protein>
<dbReference type="CDD" id="cd17360">
    <property type="entry name" value="MFS_HMIT_like"/>
    <property type="match status" value="1"/>
</dbReference>
<dbReference type="InterPro" id="IPR050814">
    <property type="entry name" value="Myo-inositol_Transporter"/>
</dbReference>
<sequence>MEGGIHRGADKSAFRECFSLTWKNPYVLRLAFSAGIGGLLFGYDTGKFLNLLSAVSLIYTHVWLKFDGLYIYMQELYQELCFISKKISRLLTEKLGYRNYFNKIDVEMIVSMAVAGAIVGAAIGGWANDKFGRRSAILMADFLFLIGAIVMAVAPNPSLIVVGRVFVGLGVGMASMTAPLYISEASPAKIRGALVSTNGFLITGGQFVSYLINLAFTDVKGTWRWMLGIAGVPALLQFILMFTLPESPRWLYRKGREEEAKAIMRRIYSAEDVEHEIRALKDSVELEILEEGSSEKINMIKLCKTKTVRRGLIAGVGLQVFQQFVGINTVMYYSPTIFQLAGFASNRTAILLSLVTAGLNAFGSIISIYLIDRAGRKKLLIISLLGVIVSLGLLTGVFYEVTTHAPAVSFLETQRFNNVTCPDYNSSLKAQTWDCMTCLKASSPSCGFCSSPSGKEHPGACWVSNDSVKDLCHNENRLWYTRGCPSNFGWFALLGLGLYIIFFSPGMGTVPWIVNSEIYPLRFRGICGGIAATANWISNLIVAQSFLSLTEAIGTSWTFLMFGVISVIALLFVVVCVPETKGMPMEEIEKMLEGRSLHFKFWKKRSQPVEKGNQTA</sequence>
<comment type="subcellular location">
    <subcellularLocation>
        <location evidence="1">Membrane</location>
        <topology evidence="1">Multi-pass membrane protein</topology>
    </subcellularLocation>
</comment>
<keyword evidence="6 8" id="KW-0472">Membrane</keyword>
<keyword evidence="5 8" id="KW-1133">Transmembrane helix</keyword>
<feature type="transmembrane region" description="Helical" evidence="8">
    <location>
        <begin position="222"/>
        <end position="244"/>
    </location>
</feature>